<gene>
    <name evidence="2" type="ORF">M427DRAFT_292085</name>
</gene>
<protein>
    <submittedName>
        <fullName evidence="2">Uncharacterized protein</fullName>
    </submittedName>
</protein>
<accession>A0A139AJ18</accession>
<evidence type="ECO:0000313" key="3">
    <source>
        <dbReference type="Proteomes" id="UP000070544"/>
    </source>
</evidence>
<organism evidence="2 3">
    <name type="scientific">Gonapodya prolifera (strain JEL478)</name>
    <name type="common">Monoblepharis prolifera</name>
    <dbReference type="NCBI Taxonomy" id="1344416"/>
    <lineage>
        <taxon>Eukaryota</taxon>
        <taxon>Fungi</taxon>
        <taxon>Fungi incertae sedis</taxon>
        <taxon>Chytridiomycota</taxon>
        <taxon>Chytridiomycota incertae sedis</taxon>
        <taxon>Monoblepharidomycetes</taxon>
        <taxon>Monoblepharidales</taxon>
        <taxon>Gonapodyaceae</taxon>
        <taxon>Gonapodya</taxon>
    </lineage>
</organism>
<keyword evidence="1" id="KW-1133">Transmembrane helix</keyword>
<evidence type="ECO:0000256" key="1">
    <source>
        <dbReference type="SAM" id="Phobius"/>
    </source>
</evidence>
<keyword evidence="1" id="KW-0812">Transmembrane</keyword>
<dbReference type="Proteomes" id="UP000070544">
    <property type="component" value="Unassembled WGS sequence"/>
</dbReference>
<keyword evidence="3" id="KW-1185">Reference proteome</keyword>
<dbReference type="EMBL" id="KQ965752">
    <property type="protein sequence ID" value="KXS16544.1"/>
    <property type="molecule type" value="Genomic_DNA"/>
</dbReference>
<dbReference type="AlphaFoldDB" id="A0A139AJ18"/>
<reference evidence="2 3" key="1">
    <citation type="journal article" date="2015" name="Genome Biol. Evol.">
        <title>Phylogenomic analyses indicate that early fungi evolved digesting cell walls of algal ancestors of land plants.</title>
        <authorList>
            <person name="Chang Y."/>
            <person name="Wang S."/>
            <person name="Sekimoto S."/>
            <person name="Aerts A.L."/>
            <person name="Choi C."/>
            <person name="Clum A."/>
            <person name="LaButti K.M."/>
            <person name="Lindquist E.A."/>
            <person name="Yee Ngan C."/>
            <person name="Ohm R.A."/>
            <person name="Salamov A.A."/>
            <person name="Grigoriev I.V."/>
            <person name="Spatafora J.W."/>
            <person name="Berbee M.L."/>
        </authorList>
    </citation>
    <scope>NUCLEOTIDE SEQUENCE [LARGE SCALE GENOMIC DNA]</scope>
    <source>
        <strain evidence="2 3">JEL478</strain>
    </source>
</reference>
<name>A0A139AJ18_GONPJ</name>
<keyword evidence="1" id="KW-0472">Membrane</keyword>
<sequence length="105" mass="11045">MALIQMLILHSRRGQSPIAFALFGFGTQVLSAGLLIAGFIEPSGAAVVSTFYVATGPFQLFVPGRELSGKDNLMASYAFIIYGSYAVGIGIFQLLTLSGAVQITP</sequence>
<proteinExistence type="predicted"/>
<feature type="transmembrane region" description="Helical" evidence="1">
    <location>
        <begin position="46"/>
        <end position="62"/>
    </location>
</feature>
<feature type="transmembrane region" description="Helical" evidence="1">
    <location>
        <begin position="20"/>
        <end position="40"/>
    </location>
</feature>
<evidence type="ECO:0000313" key="2">
    <source>
        <dbReference type="EMBL" id="KXS16544.1"/>
    </source>
</evidence>
<feature type="transmembrane region" description="Helical" evidence="1">
    <location>
        <begin position="74"/>
        <end position="95"/>
    </location>
</feature>